<proteinExistence type="predicted"/>
<evidence type="ECO:0000313" key="1">
    <source>
        <dbReference type="EMBL" id="EOR06417.1"/>
    </source>
</evidence>
<protein>
    <submittedName>
        <fullName evidence="1">Uncharacterized protein</fullName>
    </submittedName>
</protein>
<dbReference type="HOGENOM" id="CLU_1850838_0_0_6"/>
<dbReference type="EMBL" id="AQFL01000014">
    <property type="protein sequence ID" value="EOR06417.1"/>
    <property type="molecule type" value="Genomic_DNA"/>
</dbReference>
<dbReference type="AlphaFoldDB" id="R9AW22"/>
<name>R9AW22_9GAMM</name>
<dbReference type="Proteomes" id="UP000016203">
    <property type="component" value="Unassembled WGS sequence"/>
</dbReference>
<evidence type="ECO:0000313" key="2">
    <source>
        <dbReference type="Proteomes" id="UP000016203"/>
    </source>
</evidence>
<comment type="caution">
    <text evidence="1">The sequence shown here is derived from an EMBL/GenBank/DDBJ whole genome shotgun (WGS) entry which is preliminary data.</text>
</comment>
<gene>
    <name evidence="1" type="ORF">F896_02877</name>
</gene>
<reference evidence="1 2" key="1">
    <citation type="submission" date="2013-03" db="EMBL/GenBank/DDBJ databases">
        <title>The Genome Sequence of Acinetobacter sp. CIP 110321.</title>
        <authorList>
            <consortium name="The Broad Institute Genome Sequencing Platform"/>
            <consortium name="The Broad Institute Genome Sequencing Center for Infectious Disease"/>
            <person name="Cerqueira G."/>
            <person name="Feldgarden M."/>
            <person name="Courvalin P."/>
            <person name="Perichon B."/>
            <person name="Grillot-Courvalin C."/>
            <person name="Clermont D."/>
            <person name="Rocha E."/>
            <person name="Yoon E.-J."/>
            <person name="Nemec A."/>
            <person name="Walker B."/>
            <person name="Young S.K."/>
            <person name="Zeng Q."/>
            <person name="Gargeya S."/>
            <person name="Fitzgerald M."/>
            <person name="Haas B."/>
            <person name="Abouelleil A."/>
            <person name="Alvarado L."/>
            <person name="Arachchi H.M."/>
            <person name="Berlin A.M."/>
            <person name="Chapman S.B."/>
            <person name="Dewar J."/>
            <person name="Goldberg J."/>
            <person name="Griggs A."/>
            <person name="Gujja S."/>
            <person name="Hansen M."/>
            <person name="Howarth C."/>
            <person name="Imamovic A."/>
            <person name="Larimer J."/>
            <person name="McCowan C."/>
            <person name="Murphy C."/>
            <person name="Neiman D."/>
            <person name="Pearson M."/>
            <person name="Priest M."/>
            <person name="Roberts A."/>
            <person name="Saif S."/>
            <person name="Shea T."/>
            <person name="Sisk P."/>
            <person name="Sykes S."/>
            <person name="Wortman J."/>
            <person name="Nusbaum C."/>
            <person name="Birren B."/>
        </authorList>
    </citation>
    <scope>NUCLEOTIDE SEQUENCE [LARGE SCALE GENOMIC DNA]</scope>
    <source>
        <strain evidence="1 2">CIP 110321</strain>
    </source>
</reference>
<organism evidence="1 2">
    <name type="scientific">Acinetobacter genomosp. 15BJ</name>
    <dbReference type="NCBI Taxonomy" id="106651"/>
    <lineage>
        <taxon>Bacteria</taxon>
        <taxon>Pseudomonadati</taxon>
        <taxon>Pseudomonadota</taxon>
        <taxon>Gammaproteobacteria</taxon>
        <taxon>Moraxellales</taxon>
        <taxon>Moraxellaceae</taxon>
        <taxon>Acinetobacter</taxon>
    </lineage>
</organism>
<sequence>MTILNRIYDAQVEYEEKYNEVPEILFVSLLTYEEIYKEPQSLEGVPLTIAGCELIIVENMLGDFKYLTHVDLTKAINAYKANPKDLILIRKFEKIEKSAGKNLSTRRNDPRMIGVQFYIQHELIDSYQRHFGNKNLKF</sequence>
<accession>R9AW22</accession>
<dbReference type="RefSeq" id="WP_016164436.1">
    <property type="nucleotide sequence ID" value="NZ_KE007347.1"/>
</dbReference>
<dbReference type="OrthoDB" id="6708872at2"/>